<feature type="signal peptide" evidence="2">
    <location>
        <begin position="1"/>
        <end position="24"/>
    </location>
</feature>
<evidence type="ECO:0000313" key="3">
    <source>
        <dbReference type="EMBL" id="PSH57730.1"/>
    </source>
</evidence>
<dbReference type="OrthoDB" id="7850882at2"/>
<dbReference type="RefSeq" id="WP_106716147.1">
    <property type="nucleotide sequence ID" value="NZ_JACHXT010000001.1"/>
</dbReference>
<feature type="region of interest" description="Disordered" evidence="1">
    <location>
        <begin position="260"/>
        <end position="280"/>
    </location>
</feature>
<keyword evidence="2" id="KW-0732">Signal</keyword>
<evidence type="ECO:0000313" key="4">
    <source>
        <dbReference type="Proteomes" id="UP000241158"/>
    </source>
</evidence>
<keyword evidence="4" id="KW-1185">Reference proteome</keyword>
<organism evidence="3 4">
    <name type="scientific">Phyllobacterium endophyticum</name>
    <dbReference type="NCBI Taxonomy" id="1149773"/>
    <lineage>
        <taxon>Bacteria</taxon>
        <taxon>Pseudomonadati</taxon>
        <taxon>Pseudomonadota</taxon>
        <taxon>Alphaproteobacteria</taxon>
        <taxon>Hyphomicrobiales</taxon>
        <taxon>Phyllobacteriaceae</taxon>
        <taxon>Phyllobacterium</taxon>
    </lineage>
</organism>
<evidence type="ECO:0000256" key="2">
    <source>
        <dbReference type="SAM" id="SignalP"/>
    </source>
</evidence>
<dbReference type="AlphaFoldDB" id="A0A2P7AU37"/>
<comment type="caution">
    <text evidence="3">The sequence shown here is derived from an EMBL/GenBank/DDBJ whole genome shotgun (WGS) entry which is preliminary data.</text>
</comment>
<evidence type="ECO:0000256" key="1">
    <source>
        <dbReference type="SAM" id="MobiDB-lite"/>
    </source>
</evidence>
<dbReference type="EMBL" id="PGGN01000002">
    <property type="protein sequence ID" value="PSH57730.1"/>
    <property type="molecule type" value="Genomic_DNA"/>
</dbReference>
<sequence length="309" mass="33481">MHRIFQIAFTAAAAILAATQLSSANPDICTRMQQRLEELDRNADVDDFELSLRRDRVEAALDANSCPVLDERPPEEPHSETARSLPYEVLGAEPEPIDPETSVAPVYGGRYQTLCVRTCDGYYFPLSYETGAENFSRDQAQCQSQCPGAKLFYQPTEHPDPERMISLGGEEYKDMPNAFKFRKVGANATPQCGCQRSAVNFSTLGNSGAATTATGKPGEPAKAADPLKLQAPVPAKAESATAAVQPVEKQSSIIQLGDPATRKETALPRPLSQDRAIDPNRKVRVVGPAFLPDQEGAINLRAPGQKTNP</sequence>
<reference evidence="4" key="1">
    <citation type="submission" date="2017-11" db="EMBL/GenBank/DDBJ databases">
        <authorList>
            <person name="Kuznetsova I."/>
            <person name="Sazanova A."/>
            <person name="Chirak E."/>
            <person name="Safronova V."/>
            <person name="Willems A."/>
        </authorList>
    </citation>
    <scope>NUCLEOTIDE SEQUENCE [LARGE SCALE GENOMIC DNA]</scope>
    <source>
        <strain evidence="4">PEPV15</strain>
    </source>
</reference>
<name>A0A2P7AU37_9HYPH</name>
<accession>A0A2P7AU37</accession>
<dbReference type="InterPro" id="IPR021293">
    <property type="entry name" value="DUF2865"/>
</dbReference>
<dbReference type="Proteomes" id="UP000241158">
    <property type="component" value="Unassembled WGS sequence"/>
</dbReference>
<dbReference type="Pfam" id="PF11064">
    <property type="entry name" value="DUF2865"/>
    <property type="match status" value="1"/>
</dbReference>
<evidence type="ECO:0008006" key="5">
    <source>
        <dbReference type="Google" id="ProtNLM"/>
    </source>
</evidence>
<protein>
    <recommendedName>
        <fullName evidence="5">DUF2865 domain-containing protein</fullName>
    </recommendedName>
</protein>
<gene>
    <name evidence="3" type="ORF">CU100_08380</name>
</gene>
<feature type="chain" id="PRO_5015116608" description="DUF2865 domain-containing protein" evidence="2">
    <location>
        <begin position="25"/>
        <end position="309"/>
    </location>
</feature>
<proteinExistence type="predicted"/>